<evidence type="ECO:0000313" key="4">
    <source>
        <dbReference type="Proteomes" id="UP000050515"/>
    </source>
</evidence>
<evidence type="ECO:0000313" key="3">
    <source>
        <dbReference type="EMBL" id="KPV46783.1"/>
    </source>
</evidence>
<organism evidence="3 4">
    <name type="scientific">Acidiplasma aeolicum</name>
    <dbReference type="NCBI Taxonomy" id="507754"/>
    <lineage>
        <taxon>Archaea</taxon>
        <taxon>Methanobacteriati</taxon>
        <taxon>Thermoplasmatota</taxon>
        <taxon>Thermoplasmata</taxon>
        <taxon>Thermoplasmatales</taxon>
        <taxon>Ferroplasmaceae</taxon>
        <taxon>Acidiplasma</taxon>
    </lineage>
</organism>
<dbReference type="Gene3D" id="3.40.50.410">
    <property type="entry name" value="von Willebrand factor, type A domain"/>
    <property type="match status" value="1"/>
</dbReference>
<dbReference type="RefSeq" id="WP_054964102.1">
    <property type="nucleotide sequence ID" value="NZ_LJCQ01000183.1"/>
</dbReference>
<protein>
    <recommendedName>
        <fullName evidence="2">VWFA domain-containing protein</fullName>
    </recommendedName>
</protein>
<dbReference type="InterPro" id="IPR036465">
    <property type="entry name" value="vWFA_dom_sf"/>
</dbReference>
<name>A0A0P9F4R7_9ARCH</name>
<evidence type="ECO:0000259" key="2">
    <source>
        <dbReference type="Pfam" id="PF00092"/>
    </source>
</evidence>
<dbReference type="Proteomes" id="UP000050515">
    <property type="component" value="Unassembled WGS sequence"/>
</dbReference>
<dbReference type="PANTHER" id="PTHR36846">
    <property type="entry name" value="PROTEIN VIAA"/>
    <property type="match status" value="1"/>
</dbReference>
<gene>
    <name evidence="3" type="ORF">SE19_04000</name>
</gene>
<dbReference type="AlphaFoldDB" id="A0A0P9F4R7"/>
<reference evidence="3 4" key="1">
    <citation type="submission" date="2015-09" db="EMBL/GenBank/DDBJ databases">
        <title>Draft genome sequence of Acidiplasma aeolicum DSM 18409.</title>
        <authorList>
            <person name="Hemp J."/>
        </authorList>
    </citation>
    <scope>NUCLEOTIDE SEQUENCE [LARGE SCALE GENOMIC DNA]</scope>
    <source>
        <strain evidence="3 4">V</strain>
    </source>
</reference>
<dbReference type="SUPFAM" id="SSF53300">
    <property type="entry name" value="vWA-like"/>
    <property type="match status" value="1"/>
</dbReference>
<dbReference type="PANTHER" id="PTHR36846:SF1">
    <property type="entry name" value="PROTEIN VIAA"/>
    <property type="match status" value="1"/>
</dbReference>
<dbReference type="Pfam" id="PF00092">
    <property type="entry name" value="VWA"/>
    <property type="match status" value="1"/>
</dbReference>
<dbReference type="PATRIC" id="fig|507754.4.peg.92"/>
<comment type="caution">
    <text evidence="3">The sequence shown here is derived from an EMBL/GenBank/DDBJ whole genome shotgun (WGS) entry which is preliminary data.</text>
</comment>
<feature type="region of interest" description="Disordered" evidence="1">
    <location>
        <begin position="121"/>
        <end position="141"/>
    </location>
</feature>
<dbReference type="EMBL" id="LJCQ01000183">
    <property type="protein sequence ID" value="KPV46783.1"/>
    <property type="molecule type" value="Genomic_DNA"/>
</dbReference>
<proteinExistence type="predicted"/>
<feature type="domain" description="VWFA" evidence="2">
    <location>
        <begin position="316"/>
        <end position="407"/>
    </location>
</feature>
<dbReference type="InterPro" id="IPR002035">
    <property type="entry name" value="VWF_A"/>
</dbReference>
<accession>A0A0P9F4R7</accession>
<dbReference type="GO" id="GO:0005829">
    <property type="term" value="C:cytosol"/>
    <property type="evidence" value="ECO:0007669"/>
    <property type="project" value="TreeGrafter"/>
</dbReference>
<sequence>MDQDLIFRKINSNIIGINPESNVYKTTRERIVRYAGRMDLTGEFKEDLKTSAADMYFLYYSNLAYVSNNENKSPFLEGVRKKLASYVQSDEFSKFRAYSKLNDRVSMIYSINFLKALNEESKKERQKNGDSPGKSASEMVDRAMKESMQRTEKARQLEKLMRNEIPGGRRSGNDDTDIDRLIDLSERMMSVQNADKIITTANKLIDIMPKFTRKMRARSTSGELGGYYKTRNLSNVLSRELAMPDEVFYSKILYGFTGKEKVILNEGAYYVLLDKSGSMYEADKMVWSRSVALALFRLSAIKHRKYFFRFFDNKPHEMYTRPYDIVNNILTVEASKGTCIECAILRAIDDIKNSKIHDLTSTIIVITDGEDKVNIMNIASALAKTSIKIITVMINGYNEGLKKISEKYLNAVLTEQGALNLLNIAKSF</sequence>
<evidence type="ECO:0000256" key="1">
    <source>
        <dbReference type="SAM" id="MobiDB-lite"/>
    </source>
</evidence>